<evidence type="ECO:0000256" key="5">
    <source>
        <dbReference type="ARBA" id="ARBA00023306"/>
    </source>
</evidence>
<keyword evidence="3 7" id="KW-0133">Cell shape</keyword>
<evidence type="ECO:0000313" key="13">
    <source>
        <dbReference type="Proteomes" id="UP001274321"/>
    </source>
</evidence>
<dbReference type="Proteomes" id="UP001274321">
    <property type="component" value="Unassembled WGS sequence"/>
</dbReference>
<dbReference type="EMBL" id="JAXAFJ010000002">
    <property type="protein sequence ID" value="MDX6805599.1"/>
    <property type="molecule type" value="Genomic_DNA"/>
</dbReference>
<keyword evidence="5 7" id="KW-0131">Cell cycle</keyword>
<evidence type="ECO:0000256" key="8">
    <source>
        <dbReference type="RuleBase" id="RU004135"/>
    </source>
</evidence>
<feature type="binding site" evidence="7">
    <location>
        <position position="185"/>
    </location>
    <ligand>
        <name>UDP-N-acetyl-alpha-D-muramoyl-L-alanyl-D-glutamate</name>
        <dbReference type="ChEBI" id="CHEBI:83900"/>
    </ligand>
</feature>
<dbReference type="Pfam" id="PF08245">
    <property type="entry name" value="Mur_ligase_M"/>
    <property type="match status" value="1"/>
</dbReference>
<dbReference type="EC" id="6.3.2.13" evidence="7"/>
<feature type="short sequence motif" description="Meso-diaminopimelate recognition motif" evidence="7">
    <location>
        <begin position="406"/>
        <end position="409"/>
    </location>
</feature>
<dbReference type="Gene3D" id="3.40.1190.10">
    <property type="entry name" value="Mur-like, catalytic domain"/>
    <property type="match status" value="1"/>
</dbReference>
<comment type="cofactor">
    <cofactor evidence="7">
        <name>Mg(2+)</name>
        <dbReference type="ChEBI" id="CHEBI:18420"/>
    </cofactor>
</comment>
<comment type="PTM">
    <text evidence="7">Carboxylation is probably crucial for Mg(2+) binding and, consequently, for the gamma-phosphate positioning of ATP.</text>
</comment>
<dbReference type="PANTHER" id="PTHR23135:SF4">
    <property type="entry name" value="UDP-N-ACETYLMURAMOYL-L-ALANYL-D-GLUTAMATE--2,6-DIAMINOPIMELATE LIGASE MURE HOMOLOG, CHLOROPLASTIC"/>
    <property type="match status" value="1"/>
</dbReference>
<evidence type="ECO:0000313" key="12">
    <source>
        <dbReference type="EMBL" id="MDX6805599.1"/>
    </source>
</evidence>
<keyword evidence="6 7" id="KW-0961">Cell wall biogenesis/degradation</keyword>
<dbReference type="GO" id="GO:0008765">
    <property type="term" value="F:UDP-N-acetylmuramoylalanyl-D-glutamate-2,6-diaminopimelate ligase activity"/>
    <property type="evidence" value="ECO:0007669"/>
    <property type="project" value="UniProtKB-EC"/>
</dbReference>
<comment type="pathway">
    <text evidence="7 8">Cell wall biogenesis; peptidoglycan biosynthesis.</text>
</comment>
<reference evidence="12 13" key="1">
    <citation type="submission" date="2023-11" db="EMBL/GenBank/DDBJ databases">
        <authorList>
            <person name="Bao R."/>
        </authorList>
    </citation>
    <scope>NUCLEOTIDE SEQUENCE [LARGE SCALE GENOMIC DNA]</scope>
    <source>
        <strain evidence="12 13">PJ23</strain>
    </source>
</reference>
<evidence type="ECO:0000256" key="3">
    <source>
        <dbReference type="ARBA" id="ARBA00022960"/>
    </source>
</evidence>
<comment type="caution">
    <text evidence="7">Lacks conserved residue(s) required for the propagation of feature annotation.</text>
</comment>
<protein>
    <recommendedName>
        <fullName evidence="7">UDP-N-acetylmuramoyl-L-alanyl-D-glutamate--2,6-diaminopimelate ligase</fullName>
        <ecNumber evidence="7">6.3.2.13</ecNumber>
    </recommendedName>
    <alternativeName>
        <fullName evidence="7">Meso-A2pm-adding enzyme</fullName>
    </alternativeName>
    <alternativeName>
        <fullName evidence="7">Meso-diaminopimelate-adding enzyme</fullName>
    </alternativeName>
    <alternativeName>
        <fullName evidence="7">UDP-MurNAc-L-Ala-D-Glu:meso-diaminopimelate ligase</fullName>
    </alternativeName>
    <alternativeName>
        <fullName evidence="7">UDP-MurNAc-tripeptide synthetase</fullName>
    </alternativeName>
    <alternativeName>
        <fullName evidence="7">UDP-N-acetylmuramyl-tripeptide synthetase</fullName>
    </alternativeName>
</protein>
<dbReference type="SUPFAM" id="SSF53623">
    <property type="entry name" value="MurD-like peptide ligases, catalytic domain"/>
    <property type="match status" value="1"/>
</dbReference>
<keyword evidence="7" id="KW-0460">Magnesium</keyword>
<gene>
    <name evidence="7" type="primary">murE</name>
    <name evidence="12" type="ORF">SCD90_05950</name>
</gene>
<dbReference type="NCBIfam" id="TIGR01085">
    <property type="entry name" value="murE"/>
    <property type="match status" value="1"/>
</dbReference>
<dbReference type="InterPro" id="IPR036565">
    <property type="entry name" value="Mur-like_cat_sf"/>
</dbReference>
<dbReference type="RefSeq" id="WP_319843709.1">
    <property type="nucleotide sequence ID" value="NZ_JAXAFJ010000002.1"/>
</dbReference>
<comment type="similarity">
    <text evidence="1 7">Belongs to the MurCDEF family. MurE subfamily.</text>
</comment>
<keyword evidence="2 7" id="KW-0132">Cell division</keyword>
<dbReference type="InterPro" id="IPR000713">
    <property type="entry name" value="Mur_ligase_N"/>
</dbReference>
<evidence type="ECO:0000259" key="10">
    <source>
        <dbReference type="Pfam" id="PF02875"/>
    </source>
</evidence>
<feature type="binding site" evidence="7">
    <location>
        <position position="187"/>
    </location>
    <ligand>
        <name>UDP-N-acetyl-alpha-D-muramoyl-L-alanyl-D-glutamate</name>
        <dbReference type="ChEBI" id="CHEBI:83900"/>
    </ligand>
</feature>
<feature type="binding site" evidence="7">
    <location>
        <begin position="110"/>
        <end position="116"/>
    </location>
    <ligand>
        <name>ATP</name>
        <dbReference type="ChEBI" id="CHEBI:30616"/>
    </ligand>
</feature>
<feature type="modified residue" description="N6-carboxylysine" evidence="7">
    <location>
        <position position="219"/>
    </location>
</feature>
<feature type="binding site" evidence="7">
    <location>
        <begin position="152"/>
        <end position="153"/>
    </location>
    <ligand>
        <name>UDP-N-acetyl-alpha-D-muramoyl-L-alanyl-D-glutamate</name>
        <dbReference type="ChEBI" id="CHEBI:83900"/>
    </ligand>
</feature>
<keyword evidence="7 12" id="KW-0436">Ligase</keyword>
<evidence type="ECO:0000256" key="6">
    <source>
        <dbReference type="ARBA" id="ARBA00023316"/>
    </source>
</evidence>
<keyword evidence="4 7" id="KW-0573">Peptidoglycan synthesis</keyword>
<feature type="binding site" evidence="7">
    <location>
        <position position="179"/>
    </location>
    <ligand>
        <name>UDP-N-acetyl-alpha-D-muramoyl-L-alanyl-D-glutamate</name>
        <dbReference type="ChEBI" id="CHEBI:83900"/>
    </ligand>
</feature>
<feature type="binding site" evidence="7">
    <location>
        <position position="454"/>
    </location>
    <ligand>
        <name>meso-2,6-diaminopimelate</name>
        <dbReference type="ChEBI" id="CHEBI:57791"/>
    </ligand>
</feature>
<feature type="binding site" evidence="7">
    <location>
        <begin position="406"/>
        <end position="409"/>
    </location>
    <ligand>
        <name>meso-2,6-diaminopimelate</name>
        <dbReference type="ChEBI" id="CHEBI:57791"/>
    </ligand>
</feature>
<feature type="binding site" evidence="7">
    <location>
        <position position="382"/>
    </location>
    <ligand>
        <name>meso-2,6-diaminopimelate</name>
        <dbReference type="ChEBI" id="CHEBI:57791"/>
    </ligand>
</feature>
<sequence length="484" mass="49723">MGQPVTLASLFPDAELSAPSRGIHVAGLTADSREVGPGFVFAALPGVKADGMLYAAAAAAAGAVAVLTESSDPVPAGMVPVRVPNARASLARAAARFYPAQPDIVVAVTGTNGKTSVASFLRQIWTALGHKAASLGTVGLVSPSGEVYSNLTTPDPVKLHRIADELCREGVTHLALEASSHGLDQSRLSGMRLSAGGFTNLTRDHLDYHATFTDYRAAKLRLFTEVLPEGAGAVICVDGANGEIFAEAARQRGLELLTVGSAGLGIHLLASEPAGFAQRLVVRHCDLDYSFLLPLAGVFQAENALVAAGLAIITGGEPADVFTALEGLTGASGRLERVASHGGAEILVDYAHTPDALENALLSLRPFTRNRLIVVFGAGGDRDPGKRPLMGTVAARHADVAIVTDDNPRSEDPAGIRSQIIAAAPGAFEIGDRAEAIGTAIGSLQDGDVLLVAGKGHETGQIVGDRTLPFSDQAAIRAAIAGAT</sequence>
<evidence type="ECO:0000256" key="4">
    <source>
        <dbReference type="ARBA" id="ARBA00022984"/>
    </source>
</evidence>
<organism evidence="12 13">
    <name type="scientific">Terrihabitans rhizophilus</name>
    <dbReference type="NCBI Taxonomy" id="3092662"/>
    <lineage>
        <taxon>Bacteria</taxon>
        <taxon>Pseudomonadati</taxon>
        <taxon>Pseudomonadota</taxon>
        <taxon>Alphaproteobacteria</taxon>
        <taxon>Hyphomicrobiales</taxon>
        <taxon>Terrihabitans</taxon>
    </lineage>
</organism>
<dbReference type="InterPro" id="IPR035911">
    <property type="entry name" value="MurE/MurF_N"/>
</dbReference>
<evidence type="ECO:0000256" key="7">
    <source>
        <dbReference type="HAMAP-Rule" id="MF_00208"/>
    </source>
</evidence>
<dbReference type="SUPFAM" id="SSF53244">
    <property type="entry name" value="MurD-like peptide ligases, peptide-binding domain"/>
    <property type="match status" value="1"/>
</dbReference>
<dbReference type="InterPro" id="IPR036615">
    <property type="entry name" value="Mur_ligase_C_dom_sf"/>
</dbReference>
<feature type="binding site" evidence="7">
    <location>
        <position position="458"/>
    </location>
    <ligand>
        <name>meso-2,6-diaminopimelate</name>
        <dbReference type="ChEBI" id="CHEBI:57791"/>
    </ligand>
</feature>
<dbReference type="Gene3D" id="3.90.190.20">
    <property type="entry name" value="Mur ligase, C-terminal domain"/>
    <property type="match status" value="1"/>
</dbReference>
<evidence type="ECO:0000256" key="1">
    <source>
        <dbReference type="ARBA" id="ARBA00005898"/>
    </source>
</evidence>
<keyword evidence="13" id="KW-1185">Reference proteome</keyword>
<name>A0ABU4RNB0_9HYPH</name>
<comment type="catalytic activity">
    <reaction evidence="7">
        <text>UDP-N-acetyl-alpha-D-muramoyl-L-alanyl-D-glutamate + meso-2,6-diaminopimelate + ATP = UDP-N-acetyl-alpha-D-muramoyl-L-alanyl-gamma-D-glutamyl-meso-2,6-diaminopimelate + ADP + phosphate + H(+)</text>
        <dbReference type="Rhea" id="RHEA:23676"/>
        <dbReference type="ChEBI" id="CHEBI:15378"/>
        <dbReference type="ChEBI" id="CHEBI:30616"/>
        <dbReference type="ChEBI" id="CHEBI:43474"/>
        <dbReference type="ChEBI" id="CHEBI:57791"/>
        <dbReference type="ChEBI" id="CHEBI:83900"/>
        <dbReference type="ChEBI" id="CHEBI:83905"/>
        <dbReference type="ChEBI" id="CHEBI:456216"/>
        <dbReference type="EC" id="6.3.2.13"/>
    </reaction>
</comment>
<dbReference type="Pfam" id="PF01225">
    <property type="entry name" value="Mur_ligase"/>
    <property type="match status" value="1"/>
</dbReference>
<comment type="caution">
    <text evidence="12">The sequence shown here is derived from an EMBL/GenBank/DDBJ whole genome shotgun (WGS) entry which is preliminary data.</text>
</comment>
<comment type="function">
    <text evidence="7">Catalyzes the addition of meso-diaminopimelic acid to the nucleotide precursor UDP-N-acetylmuramoyl-L-alanyl-D-glutamate (UMAG) in the biosynthesis of bacterial cell-wall peptidoglycan.</text>
</comment>
<comment type="subcellular location">
    <subcellularLocation>
        <location evidence="7 8">Cytoplasm</location>
    </subcellularLocation>
</comment>
<dbReference type="SUPFAM" id="SSF63418">
    <property type="entry name" value="MurE/MurF N-terminal domain"/>
    <property type="match status" value="1"/>
</dbReference>
<feature type="domain" description="Mur ligase N-terminal catalytic" evidence="9">
    <location>
        <begin position="24"/>
        <end position="98"/>
    </location>
</feature>
<proteinExistence type="inferred from homology"/>
<dbReference type="InterPro" id="IPR004101">
    <property type="entry name" value="Mur_ligase_C"/>
</dbReference>
<dbReference type="NCBIfam" id="NF001124">
    <property type="entry name" value="PRK00139.1-2"/>
    <property type="match status" value="1"/>
</dbReference>
<evidence type="ECO:0000259" key="11">
    <source>
        <dbReference type="Pfam" id="PF08245"/>
    </source>
</evidence>
<feature type="domain" description="Mur ligase C-terminal" evidence="10">
    <location>
        <begin position="333"/>
        <end position="456"/>
    </location>
</feature>
<evidence type="ECO:0000256" key="2">
    <source>
        <dbReference type="ARBA" id="ARBA00022618"/>
    </source>
</evidence>
<dbReference type="PANTHER" id="PTHR23135">
    <property type="entry name" value="MUR LIGASE FAMILY MEMBER"/>
    <property type="match status" value="1"/>
</dbReference>
<dbReference type="Pfam" id="PF02875">
    <property type="entry name" value="Mur_ligase_C"/>
    <property type="match status" value="1"/>
</dbReference>
<accession>A0ABU4RNB0</accession>
<evidence type="ECO:0000259" key="9">
    <source>
        <dbReference type="Pfam" id="PF01225"/>
    </source>
</evidence>
<dbReference type="InterPro" id="IPR013221">
    <property type="entry name" value="Mur_ligase_cen"/>
</dbReference>
<dbReference type="NCBIfam" id="NF001126">
    <property type="entry name" value="PRK00139.1-4"/>
    <property type="match status" value="1"/>
</dbReference>
<feature type="binding site" evidence="7">
    <location>
        <position position="32"/>
    </location>
    <ligand>
        <name>UDP-N-acetyl-alpha-D-muramoyl-L-alanyl-D-glutamate</name>
        <dbReference type="ChEBI" id="CHEBI:83900"/>
    </ligand>
</feature>
<keyword evidence="7" id="KW-0547">Nucleotide-binding</keyword>
<dbReference type="HAMAP" id="MF_00208">
    <property type="entry name" value="MurE"/>
    <property type="match status" value="1"/>
</dbReference>
<keyword evidence="7" id="KW-0963">Cytoplasm</keyword>
<feature type="domain" description="Mur ligase central" evidence="11">
    <location>
        <begin position="108"/>
        <end position="311"/>
    </location>
</feature>
<keyword evidence="7" id="KW-0067">ATP-binding</keyword>
<dbReference type="InterPro" id="IPR005761">
    <property type="entry name" value="UDP-N-AcMur-Glu-dNH2Pim_ligase"/>
</dbReference>
<dbReference type="Gene3D" id="3.40.1390.10">
    <property type="entry name" value="MurE/MurF, N-terminal domain"/>
    <property type="match status" value="1"/>
</dbReference>